<reference evidence="2" key="1">
    <citation type="submission" date="2020-01" db="EMBL/GenBank/DDBJ databases">
        <authorList>
            <person name="Meier V. D."/>
            <person name="Meier V D."/>
        </authorList>
    </citation>
    <scope>NUCLEOTIDE SEQUENCE</scope>
    <source>
        <strain evidence="2">HLG_WM_MAG_08</strain>
    </source>
</reference>
<dbReference type="EMBL" id="CACVAV010000112">
    <property type="protein sequence ID" value="CAA6807046.1"/>
    <property type="molecule type" value="Genomic_DNA"/>
</dbReference>
<keyword evidence="1" id="KW-1133">Transmembrane helix</keyword>
<protein>
    <submittedName>
        <fullName evidence="2">Uncharacterized protein</fullName>
    </submittedName>
</protein>
<dbReference type="AlphaFoldDB" id="A0A6S6SI30"/>
<evidence type="ECO:0000256" key="1">
    <source>
        <dbReference type="SAM" id="Phobius"/>
    </source>
</evidence>
<gene>
    <name evidence="2" type="ORF">HELGO_WM12295</name>
</gene>
<evidence type="ECO:0000313" key="2">
    <source>
        <dbReference type="EMBL" id="CAA6807046.1"/>
    </source>
</evidence>
<keyword evidence="1" id="KW-0472">Membrane</keyword>
<feature type="transmembrane region" description="Helical" evidence="1">
    <location>
        <begin position="51"/>
        <end position="72"/>
    </location>
</feature>
<sequence length="97" mass="11076">MSEQQKPQGTSQAENSKTFCALNIFKWVAMLLMFSIAFGEFYMRSADDVNWVFIGFCVVFGLLLLWVGHILAQHSIAADQAYRRSKSAKRKVKRSHS</sequence>
<name>A0A6S6SI30_9GAMM</name>
<feature type="transmembrane region" description="Helical" evidence="1">
    <location>
        <begin position="20"/>
        <end position="39"/>
    </location>
</feature>
<keyword evidence="1" id="KW-0812">Transmembrane</keyword>
<organism evidence="2">
    <name type="scientific">uncultured Thiotrichaceae bacterium</name>
    <dbReference type="NCBI Taxonomy" id="298394"/>
    <lineage>
        <taxon>Bacteria</taxon>
        <taxon>Pseudomonadati</taxon>
        <taxon>Pseudomonadota</taxon>
        <taxon>Gammaproteobacteria</taxon>
        <taxon>Thiotrichales</taxon>
        <taxon>Thiotrichaceae</taxon>
        <taxon>environmental samples</taxon>
    </lineage>
</organism>
<accession>A0A6S6SI30</accession>
<proteinExistence type="predicted"/>